<dbReference type="EMBL" id="LGRX02005373">
    <property type="protein sequence ID" value="KAK3278578.1"/>
    <property type="molecule type" value="Genomic_DNA"/>
</dbReference>
<gene>
    <name evidence="3" type="ORF">CYMTET_13494</name>
</gene>
<feature type="compositionally biased region" description="Polar residues" evidence="1">
    <location>
        <begin position="791"/>
        <end position="800"/>
    </location>
</feature>
<keyword evidence="4" id="KW-1185">Reference proteome</keyword>
<keyword evidence="2" id="KW-1133">Transmembrane helix</keyword>
<feature type="compositionally biased region" description="Low complexity" evidence="1">
    <location>
        <begin position="956"/>
        <end position="969"/>
    </location>
</feature>
<evidence type="ECO:0000256" key="2">
    <source>
        <dbReference type="SAM" id="Phobius"/>
    </source>
</evidence>
<feature type="transmembrane region" description="Helical" evidence="2">
    <location>
        <begin position="6"/>
        <end position="26"/>
    </location>
</feature>
<feature type="compositionally biased region" description="Low complexity" evidence="1">
    <location>
        <begin position="333"/>
        <end position="343"/>
    </location>
</feature>
<reference evidence="3 4" key="1">
    <citation type="journal article" date="2015" name="Genome Biol. Evol.">
        <title>Comparative Genomics of a Bacterivorous Green Alga Reveals Evolutionary Causalities and Consequences of Phago-Mixotrophic Mode of Nutrition.</title>
        <authorList>
            <person name="Burns J.A."/>
            <person name="Paasch A."/>
            <person name="Narechania A."/>
            <person name="Kim E."/>
        </authorList>
    </citation>
    <scope>NUCLEOTIDE SEQUENCE [LARGE SCALE GENOMIC DNA]</scope>
    <source>
        <strain evidence="3 4">PLY_AMNH</strain>
    </source>
</reference>
<sequence length="1162" mass="124258">MGYRLGSGFVVAMFIHGFLHALIPLATEFWAGDLGTFDFDDIFLCPSLAWLDRSARICDVALSPRPYPNVLQRTASPQAFLEMGITTRSKKSLTRDSDIDASLRLIDGLRTEFQSAGLELRAFDLDDPLAPVVNRVNGLLYDVLALVIEKHSNAFVWLTGTDSSTDRDGRRALIDVIKGCVPVALRESQQEEHAALRYPANVDPQPILAKEQRLVRDNRASDWTPTEATRKLSLYTRLDPVFYAAVKVRYPMAADLTHVSLVSLRSMVVEIYQAWAQTGGGKAASGADGISAHLSSSEYDALLQKITELKELVQRQHGEAAPVVRQQRERVQQRQQQQQRGQQPRGFRMGTHKAPPVGFDRDDQRAKPFCGRCKKAGKGEAYHFYRDCPLGGRQHPPTSAAAFCVPIDEEDAEGVHALAMCALFQQAADDGAESFARAAAAYGPPAVLCAGAVGGIDVSAYGFTVEQQPASEGDDILRRLDDLAAEVHSAANPQVHYTHASFPPTAGIGQGASALVCGPAAAVATPEEQVPAGGAAASASAVPAPAMPVSQGEDVKPAPLQSARVTTTADADGEFAGFVQTVNHAAIGQVDLTSYDTDDYEDLADGSFVVKPRASIISANHSSTPAARAPHSGGALGDWHDGAPRSHGCGKPPWGFPAHAGLWGMPFLLSFILLISVMGVGAATYTVANDIDHVQVSGRAAPQPVLCRGEEAPLVTVPCAIPPRLHRRVQRRQGLYMAPVPWHPGPPPPAVLFEDGPPLSPASSSDDEAPPSGSTWQHPGAVQPPVIDESATPTPSNSLANDFPVTDTLHFGRPVLLRRATAGYYGDRCGGDTDPQPILAREQRLVRDNKATDWTPTEETRKLSLYNRLDPVFYTAVKVRYPLAADLAHVSLASLRSLVVEIYQAWAQTGAGKAVSGKSGISAQLSSTEYGALLNKINELQDLLRQQRGTDALPAQQQRQRQQRQQQQRGTQRGFRVGTHPLPAVGFDRDDQKAKPFCGRCKKAGKGEQYHFYRDCPLGGRQHPPHSAAAFCIPIDEEDAEGVRALAMCALFQQAADDGAEAFATAASTYGSPAVLCAGAVGGIDVSAYGFTVEPQQPADEPAGDDIHQRLDDLAAEVHACRGKLQGALHPRILPTTGGSRAACIGSGVRPRGSGEHAGGAG</sequence>
<evidence type="ECO:0000256" key="1">
    <source>
        <dbReference type="SAM" id="MobiDB-lite"/>
    </source>
</evidence>
<name>A0AAE0GIE3_9CHLO</name>
<evidence type="ECO:0000313" key="3">
    <source>
        <dbReference type="EMBL" id="KAK3278578.1"/>
    </source>
</evidence>
<organism evidence="3 4">
    <name type="scientific">Cymbomonas tetramitiformis</name>
    <dbReference type="NCBI Taxonomy" id="36881"/>
    <lineage>
        <taxon>Eukaryota</taxon>
        <taxon>Viridiplantae</taxon>
        <taxon>Chlorophyta</taxon>
        <taxon>Pyramimonadophyceae</taxon>
        <taxon>Pyramimonadales</taxon>
        <taxon>Pyramimonadaceae</taxon>
        <taxon>Cymbomonas</taxon>
    </lineage>
</organism>
<feature type="compositionally biased region" description="Low complexity" evidence="1">
    <location>
        <begin position="755"/>
        <end position="774"/>
    </location>
</feature>
<dbReference type="AlphaFoldDB" id="A0AAE0GIE3"/>
<keyword evidence="2" id="KW-0812">Transmembrane</keyword>
<dbReference type="Proteomes" id="UP001190700">
    <property type="component" value="Unassembled WGS sequence"/>
</dbReference>
<feature type="region of interest" description="Disordered" evidence="1">
    <location>
        <begin position="319"/>
        <end position="361"/>
    </location>
</feature>
<protein>
    <submittedName>
        <fullName evidence="3">Uncharacterized protein</fullName>
    </submittedName>
</protein>
<keyword evidence="2" id="KW-0472">Membrane</keyword>
<feature type="region of interest" description="Disordered" evidence="1">
    <location>
        <begin position="951"/>
        <end position="986"/>
    </location>
</feature>
<evidence type="ECO:0000313" key="4">
    <source>
        <dbReference type="Proteomes" id="UP001190700"/>
    </source>
</evidence>
<feature type="region of interest" description="Disordered" evidence="1">
    <location>
        <begin position="747"/>
        <end position="800"/>
    </location>
</feature>
<proteinExistence type="predicted"/>
<accession>A0AAE0GIE3</accession>
<comment type="caution">
    <text evidence="3">The sequence shown here is derived from an EMBL/GenBank/DDBJ whole genome shotgun (WGS) entry which is preliminary data.</text>
</comment>